<reference evidence="1 2" key="1">
    <citation type="submission" date="2016-11" db="EMBL/GenBank/DDBJ databases">
        <authorList>
            <person name="Jaros S."/>
            <person name="Januszkiewicz K."/>
            <person name="Wedrychowicz H."/>
        </authorList>
    </citation>
    <scope>NUCLEOTIDE SEQUENCE [LARGE SCALE GENOMIC DNA]</scope>
    <source>
        <strain evidence="1 2">GAS499</strain>
    </source>
</reference>
<dbReference type="OrthoDB" id="8241122at2"/>
<evidence type="ECO:0000313" key="1">
    <source>
        <dbReference type="EMBL" id="SHL59035.1"/>
    </source>
</evidence>
<dbReference type="EMBL" id="LT670844">
    <property type="protein sequence ID" value="SHL59035.1"/>
    <property type="molecule type" value="Genomic_DNA"/>
</dbReference>
<organism evidence="1 2">
    <name type="scientific">Bradyrhizobium lablabi</name>
    <dbReference type="NCBI Taxonomy" id="722472"/>
    <lineage>
        <taxon>Bacteria</taxon>
        <taxon>Pseudomonadati</taxon>
        <taxon>Pseudomonadota</taxon>
        <taxon>Alphaproteobacteria</taxon>
        <taxon>Hyphomicrobiales</taxon>
        <taxon>Nitrobacteraceae</taxon>
        <taxon>Bradyrhizobium</taxon>
    </lineage>
</organism>
<evidence type="ECO:0000313" key="2">
    <source>
        <dbReference type="Proteomes" id="UP000189935"/>
    </source>
</evidence>
<protein>
    <submittedName>
        <fullName evidence="1">Uncharacterized protein</fullName>
    </submittedName>
</protein>
<accession>A0A1M7BVG9</accession>
<sequence>MTTHYRTNPAPPATGTIPWILNLATRLLARALNMPEPLVHHTGAFVFAQVQEFESNVGRTLCPIRLLRRLQAWLRQSTH</sequence>
<dbReference type="RefSeq" id="WP_079543531.1">
    <property type="nucleotide sequence ID" value="NZ_LT670844.1"/>
</dbReference>
<gene>
    <name evidence="1" type="ORF">SAMN05444159_6307</name>
</gene>
<proteinExistence type="predicted"/>
<name>A0A1M7BVG9_9BRAD</name>
<dbReference type="AlphaFoldDB" id="A0A1M7BVG9"/>
<dbReference type="Proteomes" id="UP000189935">
    <property type="component" value="Chromosome I"/>
</dbReference>